<feature type="transmembrane region" description="Helical" evidence="2">
    <location>
        <begin position="49"/>
        <end position="66"/>
    </location>
</feature>
<keyword evidence="2" id="KW-1133">Transmembrane helix</keyword>
<evidence type="ECO:0000313" key="4">
    <source>
        <dbReference type="Proteomes" id="UP000027265"/>
    </source>
</evidence>
<feature type="transmembrane region" description="Helical" evidence="2">
    <location>
        <begin position="23"/>
        <end position="43"/>
    </location>
</feature>
<dbReference type="AlphaFoldDB" id="A0A067PV92"/>
<dbReference type="EMBL" id="KL197729">
    <property type="protein sequence ID" value="KDQ54251.1"/>
    <property type="molecule type" value="Genomic_DNA"/>
</dbReference>
<dbReference type="InParanoid" id="A0A067PV92"/>
<reference evidence="4" key="1">
    <citation type="journal article" date="2014" name="Proc. Natl. Acad. Sci. U.S.A.">
        <title>Extensive sampling of basidiomycete genomes demonstrates inadequacy of the white-rot/brown-rot paradigm for wood decay fungi.</title>
        <authorList>
            <person name="Riley R."/>
            <person name="Salamov A.A."/>
            <person name="Brown D.W."/>
            <person name="Nagy L.G."/>
            <person name="Floudas D."/>
            <person name="Held B.W."/>
            <person name="Levasseur A."/>
            <person name="Lombard V."/>
            <person name="Morin E."/>
            <person name="Otillar R."/>
            <person name="Lindquist E.A."/>
            <person name="Sun H."/>
            <person name="LaButti K.M."/>
            <person name="Schmutz J."/>
            <person name="Jabbour D."/>
            <person name="Luo H."/>
            <person name="Baker S.E."/>
            <person name="Pisabarro A.G."/>
            <person name="Walton J.D."/>
            <person name="Blanchette R.A."/>
            <person name="Henrissat B."/>
            <person name="Martin F."/>
            <person name="Cullen D."/>
            <person name="Hibbett D.S."/>
            <person name="Grigoriev I.V."/>
        </authorList>
    </citation>
    <scope>NUCLEOTIDE SEQUENCE [LARGE SCALE GENOMIC DNA]</scope>
    <source>
        <strain evidence="4">MUCL 33604</strain>
    </source>
</reference>
<keyword evidence="2" id="KW-0472">Membrane</keyword>
<dbReference type="Proteomes" id="UP000027265">
    <property type="component" value="Unassembled WGS sequence"/>
</dbReference>
<evidence type="ECO:0000256" key="1">
    <source>
        <dbReference type="SAM" id="MobiDB-lite"/>
    </source>
</evidence>
<keyword evidence="2" id="KW-0812">Transmembrane</keyword>
<proteinExistence type="predicted"/>
<keyword evidence="4" id="KW-1185">Reference proteome</keyword>
<accession>A0A067PV92</accession>
<feature type="region of interest" description="Disordered" evidence="1">
    <location>
        <begin position="112"/>
        <end position="134"/>
    </location>
</feature>
<gene>
    <name evidence="3" type="ORF">JAAARDRAFT_403246</name>
</gene>
<evidence type="ECO:0000313" key="3">
    <source>
        <dbReference type="EMBL" id="KDQ54251.1"/>
    </source>
</evidence>
<dbReference type="HOGENOM" id="CLU_1077930_0_0_1"/>
<protein>
    <submittedName>
        <fullName evidence="3">Uncharacterized protein</fullName>
    </submittedName>
</protein>
<sequence length="258" mass="27899">MLGHALVVLPLSRLSPDRQRRNIFVALVFIILLFTSTLALLIDTPISDPMTYCLCFIGLGVFRPFVWSQIVIRRNGYLFLVGVASVFMGGALGYSWKATSLLARGDESVTLDDEGKAPRSIAGSPIGEGTGGADEGGKASMELAGLTFLQLISHPAASLNRQSAALIAHKMRFIVHLTTHLASVYVWCLLLVSGEGWWGCNGRPRNWVGIINQMGLARYAFKNFMKIIGMFRKPSGLGASSSPPKRTGIDPVGELGPH</sequence>
<evidence type="ECO:0000256" key="2">
    <source>
        <dbReference type="SAM" id="Phobius"/>
    </source>
</evidence>
<name>A0A067PV92_9AGAM</name>
<feature type="transmembrane region" description="Helical" evidence="2">
    <location>
        <begin position="78"/>
        <end position="96"/>
    </location>
</feature>
<feature type="region of interest" description="Disordered" evidence="1">
    <location>
        <begin position="237"/>
        <end position="258"/>
    </location>
</feature>
<organism evidence="3 4">
    <name type="scientific">Jaapia argillacea MUCL 33604</name>
    <dbReference type="NCBI Taxonomy" id="933084"/>
    <lineage>
        <taxon>Eukaryota</taxon>
        <taxon>Fungi</taxon>
        <taxon>Dikarya</taxon>
        <taxon>Basidiomycota</taxon>
        <taxon>Agaricomycotina</taxon>
        <taxon>Agaricomycetes</taxon>
        <taxon>Agaricomycetidae</taxon>
        <taxon>Jaapiales</taxon>
        <taxon>Jaapiaceae</taxon>
        <taxon>Jaapia</taxon>
    </lineage>
</organism>